<keyword evidence="8" id="KW-0460">Magnesium</keyword>
<dbReference type="NCBIfam" id="NF009077">
    <property type="entry name" value="PRK12412.1"/>
    <property type="match status" value="1"/>
</dbReference>
<evidence type="ECO:0000256" key="11">
    <source>
        <dbReference type="ARBA" id="ARBA00042396"/>
    </source>
</evidence>
<dbReference type="Proteomes" id="UP000016424">
    <property type="component" value="Unassembled WGS sequence"/>
</dbReference>
<evidence type="ECO:0000259" key="14">
    <source>
        <dbReference type="Pfam" id="PF08543"/>
    </source>
</evidence>
<evidence type="ECO:0000256" key="9">
    <source>
        <dbReference type="ARBA" id="ARBA00042307"/>
    </source>
</evidence>
<evidence type="ECO:0000256" key="10">
    <source>
        <dbReference type="ARBA" id="ARBA00042348"/>
    </source>
</evidence>
<reference evidence="16" key="1">
    <citation type="journal article" date="2013" name="Genome">
        <title>Draft Genome Sequence of Geobacillus kaustophilus GBlys, a Lysogenic Strain with Bacteriophage phiOH2.</title>
        <authorList>
            <person name="Doi K."/>
            <person name="Mori K."/>
            <person name="Martono H."/>
            <person name="Nagayoshi Y."/>
            <person name="Fujino Y."/>
            <person name="Tashiro K."/>
            <person name="Kuhara S."/>
            <person name="Ohshima T."/>
        </authorList>
    </citation>
    <scope>NUCLEOTIDE SEQUENCE [LARGE SCALE GENOMIC DNA]</scope>
    <source>
        <strain evidence="16">GBlys</strain>
    </source>
</reference>
<gene>
    <name evidence="15" type="ORF">GBL_1459</name>
</gene>
<evidence type="ECO:0000256" key="3">
    <source>
        <dbReference type="ARBA" id="ARBA00022679"/>
    </source>
</evidence>
<dbReference type="InterPro" id="IPR013749">
    <property type="entry name" value="PM/HMP-P_kinase-1"/>
</dbReference>
<organism evidence="15 16">
    <name type="scientific">Geobacillus kaustophilus GBlys</name>
    <dbReference type="NCBI Taxonomy" id="1337888"/>
    <lineage>
        <taxon>Bacteria</taxon>
        <taxon>Bacillati</taxon>
        <taxon>Bacillota</taxon>
        <taxon>Bacilli</taxon>
        <taxon>Bacillales</taxon>
        <taxon>Anoxybacillaceae</taxon>
        <taxon>Geobacillus</taxon>
        <taxon>Geobacillus thermoleovorans group</taxon>
    </lineage>
</organism>
<keyword evidence="7" id="KW-0067">ATP-binding</keyword>
<dbReference type="Pfam" id="PF08543">
    <property type="entry name" value="Phos_pyr_kin"/>
    <property type="match status" value="1"/>
</dbReference>
<dbReference type="EC" id="2.7.1.35" evidence="2"/>
<sequence>MTMTMPKALTIAGSDSSGGAGLQADLKTFQELGVYGMTAITTIVAMDPHNRWAHQVFPVDLATIEAQLETIIVGVGIDALKTGMLPTTDIIELAARTIEKHGLKNAVVDPVMVCKGADEPLHPENTVCYRETLVPKAMVVTPNLFEAAQLSGLPRIETIQDMKEAAGRIHELGAQYVIVKGGRKIPHDYAVDVLYDGKTFELLESERIDTTYTHGAGCTFSAAIAAELAKGRPVKDAIATAKAFITAAIRHSFPLNEYVGPTHHGAYRRYGEQ</sequence>
<keyword evidence="5" id="KW-0547">Nucleotide-binding</keyword>
<dbReference type="GO" id="GO:0008972">
    <property type="term" value="F:phosphomethylpyrimidine kinase activity"/>
    <property type="evidence" value="ECO:0007669"/>
    <property type="project" value="InterPro"/>
</dbReference>
<dbReference type="Gene3D" id="3.40.1190.20">
    <property type="match status" value="1"/>
</dbReference>
<evidence type="ECO:0000256" key="13">
    <source>
        <dbReference type="ARBA" id="ARBA00049293"/>
    </source>
</evidence>
<evidence type="ECO:0000256" key="12">
    <source>
        <dbReference type="ARBA" id="ARBA00042531"/>
    </source>
</evidence>
<evidence type="ECO:0000256" key="7">
    <source>
        <dbReference type="ARBA" id="ARBA00022840"/>
    </source>
</evidence>
<evidence type="ECO:0000256" key="5">
    <source>
        <dbReference type="ARBA" id="ARBA00022741"/>
    </source>
</evidence>
<dbReference type="GO" id="GO:0008902">
    <property type="term" value="F:hydroxymethylpyrimidine kinase activity"/>
    <property type="evidence" value="ECO:0007669"/>
    <property type="project" value="TreeGrafter"/>
</dbReference>
<dbReference type="EMBL" id="BASG01000010">
    <property type="protein sequence ID" value="GAD13242.1"/>
    <property type="molecule type" value="Genomic_DNA"/>
</dbReference>
<protein>
    <recommendedName>
        <fullName evidence="2">pyridoxal kinase</fullName>
        <ecNumber evidence="2">2.7.1.35</ecNumber>
    </recommendedName>
    <alternativeName>
        <fullName evidence="10">PN/PL/PM kinase</fullName>
    </alternativeName>
    <alternativeName>
        <fullName evidence="11">Pyridoxal kinase</fullName>
    </alternativeName>
    <alternativeName>
        <fullName evidence="9">Pyridoxamine kinase</fullName>
    </alternativeName>
    <alternativeName>
        <fullName evidence="12">Vitamin B6 kinase</fullName>
    </alternativeName>
</protein>
<keyword evidence="6 15" id="KW-0418">Kinase</keyword>
<evidence type="ECO:0000256" key="8">
    <source>
        <dbReference type="ARBA" id="ARBA00022842"/>
    </source>
</evidence>
<dbReference type="GO" id="GO:0005524">
    <property type="term" value="F:ATP binding"/>
    <property type="evidence" value="ECO:0007669"/>
    <property type="project" value="UniProtKB-KW"/>
</dbReference>
<keyword evidence="4" id="KW-0479">Metal-binding</keyword>
<dbReference type="PANTHER" id="PTHR20858:SF19">
    <property type="entry name" value="PYRIDOXINE KINASE"/>
    <property type="match status" value="1"/>
</dbReference>
<dbReference type="GO" id="GO:0009228">
    <property type="term" value="P:thiamine biosynthetic process"/>
    <property type="evidence" value="ECO:0007669"/>
    <property type="project" value="InterPro"/>
</dbReference>
<keyword evidence="3" id="KW-0808">Transferase</keyword>
<accession>U2X3R4</accession>
<name>U2X3R4_GEOKU</name>
<evidence type="ECO:0000313" key="15">
    <source>
        <dbReference type="EMBL" id="GAD13242.1"/>
    </source>
</evidence>
<dbReference type="InterPro" id="IPR004399">
    <property type="entry name" value="HMP/HMP-P_kinase_dom"/>
</dbReference>
<comment type="catalytic activity">
    <reaction evidence="13">
        <text>pyridoxal + ATP = pyridoxal 5'-phosphate + ADP + H(+)</text>
        <dbReference type="Rhea" id="RHEA:10224"/>
        <dbReference type="ChEBI" id="CHEBI:15378"/>
        <dbReference type="ChEBI" id="CHEBI:17310"/>
        <dbReference type="ChEBI" id="CHEBI:30616"/>
        <dbReference type="ChEBI" id="CHEBI:456216"/>
        <dbReference type="ChEBI" id="CHEBI:597326"/>
        <dbReference type="EC" id="2.7.1.35"/>
    </reaction>
</comment>
<dbReference type="NCBIfam" id="TIGR00097">
    <property type="entry name" value="HMP-P_kinase"/>
    <property type="match status" value="1"/>
</dbReference>
<comment type="similarity">
    <text evidence="1">Belongs to the ThiD family.</text>
</comment>
<evidence type="ECO:0000256" key="2">
    <source>
        <dbReference type="ARBA" id="ARBA00012104"/>
    </source>
</evidence>
<dbReference type="CDD" id="cd01169">
    <property type="entry name" value="HMPP_kinase"/>
    <property type="match status" value="1"/>
</dbReference>
<comment type="caution">
    <text evidence="15">The sequence shown here is derived from an EMBL/GenBank/DDBJ whole genome shotgun (WGS) entry which is preliminary data.</text>
</comment>
<evidence type="ECO:0000256" key="1">
    <source>
        <dbReference type="ARBA" id="ARBA00009879"/>
    </source>
</evidence>
<dbReference type="InterPro" id="IPR029056">
    <property type="entry name" value="Ribokinase-like"/>
</dbReference>
<evidence type="ECO:0000256" key="4">
    <source>
        <dbReference type="ARBA" id="ARBA00022723"/>
    </source>
</evidence>
<feature type="domain" description="Pyridoxamine kinase/Phosphomethylpyrimidine kinase" evidence="14">
    <location>
        <begin position="15"/>
        <end position="263"/>
    </location>
</feature>
<dbReference type="GO" id="GO:0008478">
    <property type="term" value="F:pyridoxal kinase activity"/>
    <property type="evidence" value="ECO:0007669"/>
    <property type="project" value="UniProtKB-EC"/>
</dbReference>
<dbReference type="NCBIfam" id="NF009259">
    <property type="entry name" value="PRK12616.1"/>
    <property type="match status" value="1"/>
</dbReference>
<dbReference type="AlphaFoldDB" id="U2X3R4"/>
<evidence type="ECO:0000256" key="6">
    <source>
        <dbReference type="ARBA" id="ARBA00022777"/>
    </source>
</evidence>
<evidence type="ECO:0000313" key="16">
    <source>
        <dbReference type="Proteomes" id="UP000016424"/>
    </source>
</evidence>
<dbReference type="GO" id="GO:0005829">
    <property type="term" value="C:cytosol"/>
    <property type="evidence" value="ECO:0007669"/>
    <property type="project" value="TreeGrafter"/>
</dbReference>
<dbReference type="PANTHER" id="PTHR20858">
    <property type="entry name" value="PHOSPHOMETHYLPYRIMIDINE KINASE"/>
    <property type="match status" value="1"/>
</dbReference>
<dbReference type="FunFam" id="3.40.1190.20:FF:000003">
    <property type="entry name" value="Phosphomethylpyrimidine kinase ThiD"/>
    <property type="match status" value="1"/>
</dbReference>
<proteinExistence type="inferred from homology"/>
<dbReference type="GO" id="GO:0046872">
    <property type="term" value="F:metal ion binding"/>
    <property type="evidence" value="ECO:0007669"/>
    <property type="project" value="UniProtKB-KW"/>
</dbReference>
<dbReference type="SUPFAM" id="SSF53613">
    <property type="entry name" value="Ribokinase-like"/>
    <property type="match status" value="1"/>
</dbReference>